<protein>
    <submittedName>
        <fullName evidence="1">Uncharacterized protein</fullName>
    </submittedName>
</protein>
<gene>
    <name evidence="1" type="ORF">NPIL_498831</name>
</gene>
<name>A0A8X6UJ37_NEPPI</name>
<organism evidence="1 2">
    <name type="scientific">Nephila pilipes</name>
    <name type="common">Giant wood spider</name>
    <name type="synonym">Nephila maculata</name>
    <dbReference type="NCBI Taxonomy" id="299642"/>
    <lineage>
        <taxon>Eukaryota</taxon>
        <taxon>Metazoa</taxon>
        <taxon>Ecdysozoa</taxon>
        <taxon>Arthropoda</taxon>
        <taxon>Chelicerata</taxon>
        <taxon>Arachnida</taxon>
        <taxon>Araneae</taxon>
        <taxon>Araneomorphae</taxon>
        <taxon>Entelegynae</taxon>
        <taxon>Araneoidea</taxon>
        <taxon>Nephilidae</taxon>
        <taxon>Nephila</taxon>
    </lineage>
</organism>
<sequence length="89" mass="9817">MGPSLGIGNKVGVRPFFVARASAVRLCHCNLQPCVSDAYLLDLQWDIQLPHRNSRNSPALSTSSPESEAYIPYSRYNGHLGVPYLSRSL</sequence>
<comment type="caution">
    <text evidence="1">The sequence shown here is derived from an EMBL/GenBank/DDBJ whole genome shotgun (WGS) entry which is preliminary data.</text>
</comment>
<accession>A0A8X6UJ37</accession>
<dbReference type="EMBL" id="BMAW01032538">
    <property type="protein sequence ID" value="GFU26092.1"/>
    <property type="molecule type" value="Genomic_DNA"/>
</dbReference>
<evidence type="ECO:0000313" key="1">
    <source>
        <dbReference type="EMBL" id="GFU26092.1"/>
    </source>
</evidence>
<dbReference type="AlphaFoldDB" id="A0A8X6UJ37"/>
<evidence type="ECO:0000313" key="2">
    <source>
        <dbReference type="Proteomes" id="UP000887013"/>
    </source>
</evidence>
<dbReference type="Proteomes" id="UP000887013">
    <property type="component" value="Unassembled WGS sequence"/>
</dbReference>
<proteinExistence type="predicted"/>
<keyword evidence="2" id="KW-1185">Reference proteome</keyword>
<reference evidence="1" key="1">
    <citation type="submission" date="2020-08" db="EMBL/GenBank/DDBJ databases">
        <title>Multicomponent nature underlies the extraordinary mechanical properties of spider dragline silk.</title>
        <authorList>
            <person name="Kono N."/>
            <person name="Nakamura H."/>
            <person name="Mori M."/>
            <person name="Yoshida Y."/>
            <person name="Ohtoshi R."/>
            <person name="Malay A.D."/>
            <person name="Moran D.A.P."/>
            <person name="Tomita M."/>
            <person name="Numata K."/>
            <person name="Arakawa K."/>
        </authorList>
    </citation>
    <scope>NUCLEOTIDE SEQUENCE</scope>
</reference>